<proteinExistence type="predicted"/>
<keyword evidence="2" id="KW-1185">Reference proteome</keyword>
<sequence>MRWLPICWYVSEVELRNFVRAVAAEDAAFSDSWDPLATTGMTGVTQDTAQLYPVHDERKPVPGAEEQPRDPAASTALKLCNGRYKCTLCGKEFPDRYGVIRHARTHTGDRPFQCHVCQMDFRQQGHLTQHMRIHTDDRPYQCQFCPMAFKQHATLNKHLSCHTGDNPYKCHVCSMSFASKTSLGKHLKSHDRATSGY</sequence>
<evidence type="ECO:0000313" key="1">
    <source>
        <dbReference type="EMBL" id="KAH6922016.1"/>
    </source>
</evidence>
<gene>
    <name evidence="1" type="ORF">HPB50_007548</name>
</gene>
<organism evidence="1 2">
    <name type="scientific">Hyalomma asiaticum</name>
    <name type="common">Tick</name>
    <dbReference type="NCBI Taxonomy" id="266040"/>
    <lineage>
        <taxon>Eukaryota</taxon>
        <taxon>Metazoa</taxon>
        <taxon>Ecdysozoa</taxon>
        <taxon>Arthropoda</taxon>
        <taxon>Chelicerata</taxon>
        <taxon>Arachnida</taxon>
        <taxon>Acari</taxon>
        <taxon>Parasitiformes</taxon>
        <taxon>Ixodida</taxon>
        <taxon>Ixodoidea</taxon>
        <taxon>Ixodidae</taxon>
        <taxon>Hyalomminae</taxon>
        <taxon>Hyalomma</taxon>
    </lineage>
</organism>
<comment type="caution">
    <text evidence="1">The sequence shown here is derived from an EMBL/GenBank/DDBJ whole genome shotgun (WGS) entry which is preliminary data.</text>
</comment>
<protein>
    <submittedName>
        <fullName evidence="1">Uncharacterized protein</fullName>
    </submittedName>
</protein>
<evidence type="ECO:0000313" key="2">
    <source>
        <dbReference type="Proteomes" id="UP000821845"/>
    </source>
</evidence>
<accession>A0ACB7RJU1</accession>
<reference evidence="1" key="1">
    <citation type="submission" date="2020-05" db="EMBL/GenBank/DDBJ databases">
        <title>Large-scale comparative analyses of tick genomes elucidate their genetic diversity and vector capacities.</title>
        <authorList>
            <person name="Jia N."/>
            <person name="Wang J."/>
            <person name="Shi W."/>
            <person name="Du L."/>
            <person name="Sun Y."/>
            <person name="Zhan W."/>
            <person name="Jiang J."/>
            <person name="Wang Q."/>
            <person name="Zhang B."/>
            <person name="Ji P."/>
            <person name="Sakyi L.B."/>
            <person name="Cui X."/>
            <person name="Yuan T."/>
            <person name="Jiang B."/>
            <person name="Yang W."/>
            <person name="Lam T.T.-Y."/>
            <person name="Chang Q."/>
            <person name="Ding S."/>
            <person name="Wang X."/>
            <person name="Zhu J."/>
            <person name="Ruan X."/>
            <person name="Zhao L."/>
            <person name="Wei J."/>
            <person name="Que T."/>
            <person name="Du C."/>
            <person name="Cheng J."/>
            <person name="Dai P."/>
            <person name="Han X."/>
            <person name="Huang E."/>
            <person name="Gao Y."/>
            <person name="Liu J."/>
            <person name="Shao H."/>
            <person name="Ye R."/>
            <person name="Li L."/>
            <person name="Wei W."/>
            <person name="Wang X."/>
            <person name="Wang C."/>
            <person name="Yang T."/>
            <person name="Huo Q."/>
            <person name="Li W."/>
            <person name="Guo W."/>
            <person name="Chen H."/>
            <person name="Zhou L."/>
            <person name="Ni X."/>
            <person name="Tian J."/>
            <person name="Zhou Y."/>
            <person name="Sheng Y."/>
            <person name="Liu T."/>
            <person name="Pan Y."/>
            <person name="Xia L."/>
            <person name="Li J."/>
            <person name="Zhao F."/>
            <person name="Cao W."/>
        </authorList>
    </citation>
    <scope>NUCLEOTIDE SEQUENCE</scope>
    <source>
        <strain evidence="1">Hyas-2018</strain>
    </source>
</reference>
<dbReference type="EMBL" id="CM023489">
    <property type="protein sequence ID" value="KAH6922016.1"/>
    <property type="molecule type" value="Genomic_DNA"/>
</dbReference>
<dbReference type="Proteomes" id="UP000821845">
    <property type="component" value="Chromosome 9"/>
</dbReference>
<name>A0ACB7RJU1_HYAAI</name>